<evidence type="ECO:0000313" key="7">
    <source>
        <dbReference type="EMBL" id="KAF2204116.1"/>
    </source>
</evidence>
<accession>A0A9P4JTI0</accession>
<name>A0A9P4JTI0_9PLEO</name>
<dbReference type="PANTHER" id="PTHR11266:SF113">
    <property type="entry name" value="MEMBRANE PROTEIN, MPV17_PMP22 FAMILY, PUTATIVE (AFU_ORTHOLOGUE AFUA_1G13840)-RELATED"/>
    <property type="match status" value="1"/>
</dbReference>
<evidence type="ECO:0000313" key="8">
    <source>
        <dbReference type="Proteomes" id="UP000799536"/>
    </source>
</evidence>
<organism evidence="7 8">
    <name type="scientific">Delitschia confertaspora ATCC 74209</name>
    <dbReference type="NCBI Taxonomy" id="1513339"/>
    <lineage>
        <taxon>Eukaryota</taxon>
        <taxon>Fungi</taxon>
        <taxon>Dikarya</taxon>
        <taxon>Ascomycota</taxon>
        <taxon>Pezizomycotina</taxon>
        <taxon>Dothideomycetes</taxon>
        <taxon>Pleosporomycetidae</taxon>
        <taxon>Pleosporales</taxon>
        <taxon>Delitschiaceae</taxon>
        <taxon>Delitschia</taxon>
    </lineage>
</organism>
<dbReference type="PANTHER" id="PTHR11266">
    <property type="entry name" value="PEROXISOMAL MEMBRANE PROTEIN 2, PXMP2 MPV17"/>
    <property type="match status" value="1"/>
</dbReference>
<evidence type="ECO:0000256" key="1">
    <source>
        <dbReference type="ARBA" id="ARBA00004141"/>
    </source>
</evidence>
<dbReference type="GO" id="GO:0016020">
    <property type="term" value="C:membrane"/>
    <property type="evidence" value="ECO:0007669"/>
    <property type="project" value="UniProtKB-SubCell"/>
</dbReference>
<dbReference type="GO" id="GO:0005739">
    <property type="term" value="C:mitochondrion"/>
    <property type="evidence" value="ECO:0007669"/>
    <property type="project" value="TreeGrafter"/>
</dbReference>
<comment type="caution">
    <text evidence="7">The sequence shown here is derived from an EMBL/GenBank/DDBJ whole genome shotgun (WGS) entry which is preliminary data.</text>
</comment>
<dbReference type="Proteomes" id="UP000799536">
    <property type="component" value="Unassembled WGS sequence"/>
</dbReference>
<reference evidence="7" key="1">
    <citation type="journal article" date="2020" name="Stud. Mycol.">
        <title>101 Dothideomycetes genomes: a test case for predicting lifestyles and emergence of pathogens.</title>
        <authorList>
            <person name="Haridas S."/>
            <person name="Albert R."/>
            <person name="Binder M."/>
            <person name="Bloem J."/>
            <person name="Labutti K."/>
            <person name="Salamov A."/>
            <person name="Andreopoulos B."/>
            <person name="Baker S."/>
            <person name="Barry K."/>
            <person name="Bills G."/>
            <person name="Bluhm B."/>
            <person name="Cannon C."/>
            <person name="Castanera R."/>
            <person name="Culley D."/>
            <person name="Daum C."/>
            <person name="Ezra D."/>
            <person name="Gonzalez J."/>
            <person name="Henrissat B."/>
            <person name="Kuo A."/>
            <person name="Liang C."/>
            <person name="Lipzen A."/>
            <person name="Lutzoni F."/>
            <person name="Magnuson J."/>
            <person name="Mondo S."/>
            <person name="Nolan M."/>
            <person name="Ohm R."/>
            <person name="Pangilinan J."/>
            <person name="Park H.-J."/>
            <person name="Ramirez L."/>
            <person name="Alfaro M."/>
            <person name="Sun H."/>
            <person name="Tritt A."/>
            <person name="Yoshinaga Y."/>
            <person name="Zwiers L.-H."/>
            <person name="Turgeon B."/>
            <person name="Goodwin S."/>
            <person name="Spatafora J."/>
            <person name="Crous P."/>
            <person name="Grigoriev I."/>
        </authorList>
    </citation>
    <scope>NUCLEOTIDE SEQUENCE</scope>
    <source>
        <strain evidence="7">ATCC 74209</strain>
    </source>
</reference>
<keyword evidence="5" id="KW-0472">Membrane</keyword>
<dbReference type="EMBL" id="ML993884">
    <property type="protein sequence ID" value="KAF2204116.1"/>
    <property type="molecule type" value="Genomic_DNA"/>
</dbReference>
<gene>
    <name evidence="7" type="ORF">GQ43DRAFT_446956</name>
</gene>
<evidence type="ECO:0000256" key="5">
    <source>
        <dbReference type="ARBA" id="ARBA00023136"/>
    </source>
</evidence>
<evidence type="ECO:0008006" key="9">
    <source>
        <dbReference type="Google" id="ProtNLM"/>
    </source>
</evidence>
<dbReference type="OrthoDB" id="430207at2759"/>
<comment type="subcellular location">
    <subcellularLocation>
        <location evidence="1">Membrane</location>
        <topology evidence="1">Multi-pass membrane protein</topology>
    </subcellularLocation>
</comment>
<dbReference type="Pfam" id="PF04117">
    <property type="entry name" value="Mpv17_PMP22"/>
    <property type="match status" value="1"/>
</dbReference>
<protein>
    <recommendedName>
        <fullName evidence="9">Mpv17 / PMP22 family protein</fullName>
    </recommendedName>
</protein>
<evidence type="ECO:0000256" key="2">
    <source>
        <dbReference type="ARBA" id="ARBA00006824"/>
    </source>
</evidence>
<keyword evidence="8" id="KW-1185">Reference proteome</keyword>
<evidence type="ECO:0000256" key="6">
    <source>
        <dbReference type="RuleBase" id="RU363053"/>
    </source>
</evidence>
<comment type="similarity">
    <text evidence="2 6">Belongs to the peroxisomal membrane protein PXMP2/4 family.</text>
</comment>
<dbReference type="InterPro" id="IPR007248">
    <property type="entry name" value="Mpv17_PMP22"/>
</dbReference>
<sequence length="294" mass="32771">MILTSSACGRLLLRRTHNLPCIFKRSKSFTPLNTVSPQPPTADSLSTAKTIPGPSWLWLEPVAAPFRAYGRANKRRPYVTQLISSLVIYFIGDICAQNISPASVSAPHSDAPLEGEEEQISKQQQQQAWKPYDPFRTLRALCIGGISSIPSYTWFIWLGNHFNYSSKIVSLTVKVVVNQIVFTPVFNSYFFGMQSLLTGATGEEIVERIRNTVPVSWVNSCKIWPVVTAFSFAYVPLEYRSIFGGVIAIGWQTYLSLLNQRAALQEQTEHAHEHDVVVAGIPADKPQQQQQAEG</sequence>
<evidence type="ECO:0000256" key="3">
    <source>
        <dbReference type="ARBA" id="ARBA00022692"/>
    </source>
</evidence>
<evidence type="ECO:0000256" key="4">
    <source>
        <dbReference type="ARBA" id="ARBA00022989"/>
    </source>
</evidence>
<keyword evidence="3" id="KW-0812">Transmembrane</keyword>
<dbReference type="AlphaFoldDB" id="A0A9P4JTI0"/>
<keyword evidence="4" id="KW-1133">Transmembrane helix</keyword>
<proteinExistence type="inferred from homology"/>